<sequence length="366" mass="40480">MRFSLFVHMERWDDQVSHRQLFEDLVDLVHVAEDGGFCTVWIGEHHAMEYTVSPSPMPLLAYLAAETKTIRLGAGTLIAPFWNPIRAAGESALLDVISGGRLELGVARGAYQFEFDRLAGGMPAAAGGQHLREILPAMRALWQGDYAHDGEIWQFPTSTSVPKPVQAEIPIWVAARSPESHEFAVENGFNIMVTPLMKDDAEVADLTGKTEAAMAKFPGARKPEILCLRHTYVHAPEDPDAWRAGAAAINRYYRTFDAWAGNKTTPVNGFLEPSPEEKFADRPEFELDSLHRSAMIGTPDEVIERIKHYQELGVDEFAYWIDNGMTHAQKKESLELFVKHVVPAFRNAGQAAAQPSDGPVGSTVTA</sequence>
<keyword evidence="1" id="KW-0560">Oxidoreductase</keyword>
<keyword evidence="5" id="KW-1185">Reference proteome</keyword>
<dbReference type="InterPro" id="IPR050766">
    <property type="entry name" value="Bact_Lucif_Oxidored"/>
</dbReference>
<evidence type="ECO:0000313" key="5">
    <source>
        <dbReference type="Proteomes" id="UP000638848"/>
    </source>
</evidence>
<dbReference type="GO" id="GO:0004497">
    <property type="term" value="F:monooxygenase activity"/>
    <property type="evidence" value="ECO:0007669"/>
    <property type="project" value="UniProtKB-KW"/>
</dbReference>
<accession>A0A917LNK9</accession>
<keyword evidence="2 4" id="KW-0503">Monooxygenase</keyword>
<dbReference type="PANTHER" id="PTHR30137">
    <property type="entry name" value="LUCIFERASE-LIKE MONOOXYGENASE"/>
    <property type="match status" value="1"/>
</dbReference>
<dbReference type="PANTHER" id="PTHR30137:SF8">
    <property type="entry name" value="BLR5498 PROTEIN"/>
    <property type="match status" value="1"/>
</dbReference>
<reference evidence="4" key="1">
    <citation type="journal article" date="2014" name="Int. J. Syst. Evol. Microbiol.">
        <title>Complete genome sequence of Corynebacterium casei LMG S-19264T (=DSM 44701T), isolated from a smear-ripened cheese.</title>
        <authorList>
            <consortium name="US DOE Joint Genome Institute (JGI-PGF)"/>
            <person name="Walter F."/>
            <person name="Albersmeier A."/>
            <person name="Kalinowski J."/>
            <person name="Ruckert C."/>
        </authorList>
    </citation>
    <scope>NUCLEOTIDE SEQUENCE</scope>
    <source>
        <strain evidence="4">CGMCC 1.12187</strain>
    </source>
</reference>
<dbReference type="InterPro" id="IPR011251">
    <property type="entry name" value="Luciferase-like_dom"/>
</dbReference>
<evidence type="ECO:0000256" key="1">
    <source>
        <dbReference type="ARBA" id="ARBA00023002"/>
    </source>
</evidence>
<dbReference type="InterPro" id="IPR036661">
    <property type="entry name" value="Luciferase-like_sf"/>
</dbReference>
<evidence type="ECO:0000256" key="2">
    <source>
        <dbReference type="ARBA" id="ARBA00023033"/>
    </source>
</evidence>
<gene>
    <name evidence="4" type="ORF">GCM10011374_05190</name>
</gene>
<dbReference type="EMBL" id="BMEQ01000002">
    <property type="protein sequence ID" value="GGG45832.1"/>
    <property type="molecule type" value="Genomic_DNA"/>
</dbReference>
<comment type="caution">
    <text evidence="4">The sequence shown here is derived from an EMBL/GenBank/DDBJ whole genome shotgun (WGS) entry which is preliminary data.</text>
</comment>
<dbReference type="Proteomes" id="UP000638848">
    <property type="component" value="Unassembled WGS sequence"/>
</dbReference>
<feature type="domain" description="Luciferase-like" evidence="3">
    <location>
        <begin position="1"/>
        <end position="316"/>
    </location>
</feature>
<protein>
    <submittedName>
        <fullName evidence="4">Monooxygenase</fullName>
    </submittedName>
</protein>
<dbReference type="GO" id="GO:0005829">
    <property type="term" value="C:cytosol"/>
    <property type="evidence" value="ECO:0007669"/>
    <property type="project" value="TreeGrafter"/>
</dbReference>
<dbReference type="Pfam" id="PF00296">
    <property type="entry name" value="Bac_luciferase"/>
    <property type="match status" value="1"/>
</dbReference>
<dbReference type="AlphaFoldDB" id="A0A917LNK9"/>
<reference evidence="4" key="2">
    <citation type="submission" date="2020-09" db="EMBL/GenBank/DDBJ databases">
        <authorList>
            <person name="Sun Q."/>
            <person name="Zhou Y."/>
        </authorList>
    </citation>
    <scope>NUCLEOTIDE SEQUENCE</scope>
    <source>
        <strain evidence="4">CGMCC 1.12187</strain>
    </source>
</reference>
<organism evidence="4 5">
    <name type="scientific">Kocuria dechangensis</name>
    <dbReference type="NCBI Taxonomy" id="1176249"/>
    <lineage>
        <taxon>Bacteria</taxon>
        <taxon>Bacillati</taxon>
        <taxon>Actinomycetota</taxon>
        <taxon>Actinomycetes</taxon>
        <taxon>Micrococcales</taxon>
        <taxon>Micrococcaceae</taxon>
        <taxon>Kocuria</taxon>
    </lineage>
</organism>
<dbReference type="RefSeq" id="WP_188534277.1">
    <property type="nucleotide sequence ID" value="NZ_BMEQ01000002.1"/>
</dbReference>
<dbReference type="Gene3D" id="3.20.20.30">
    <property type="entry name" value="Luciferase-like domain"/>
    <property type="match status" value="1"/>
</dbReference>
<name>A0A917LNK9_9MICC</name>
<dbReference type="SUPFAM" id="SSF51679">
    <property type="entry name" value="Bacterial luciferase-like"/>
    <property type="match status" value="1"/>
</dbReference>
<evidence type="ECO:0000313" key="4">
    <source>
        <dbReference type="EMBL" id="GGG45832.1"/>
    </source>
</evidence>
<evidence type="ECO:0000259" key="3">
    <source>
        <dbReference type="Pfam" id="PF00296"/>
    </source>
</evidence>
<dbReference type="GO" id="GO:0016705">
    <property type="term" value="F:oxidoreductase activity, acting on paired donors, with incorporation or reduction of molecular oxygen"/>
    <property type="evidence" value="ECO:0007669"/>
    <property type="project" value="InterPro"/>
</dbReference>
<proteinExistence type="predicted"/>